<reference evidence="11 12" key="1">
    <citation type="submission" date="2019-01" db="EMBL/GenBank/DDBJ databases">
        <title>A draft genome assembly of the solar-powered sea slug Elysia chlorotica.</title>
        <authorList>
            <person name="Cai H."/>
            <person name="Li Q."/>
            <person name="Fang X."/>
            <person name="Li J."/>
            <person name="Curtis N.E."/>
            <person name="Altenburger A."/>
            <person name="Shibata T."/>
            <person name="Feng M."/>
            <person name="Maeda T."/>
            <person name="Schwartz J.A."/>
            <person name="Shigenobu S."/>
            <person name="Lundholm N."/>
            <person name="Nishiyama T."/>
            <person name="Yang H."/>
            <person name="Hasebe M."/>
            <person name="Li S."/>
            <person name="Pierce S.K."/>
            <person name="Wang J."/>
        </authorList>
    </citation>
    <scope>NUCLEOTIDE SEQUENCE [LARGE SCALE GENOMIC DNA]</scope>
    <source>
        <strain evidence="11">EC2010</strain>
        <tissue evidence="11">Whole organism of an adult</tissue>
    </source>
</reference>
<proteinExistence type="inferred from homology"/>
<feature type="transmembrane region" description="Helical" evidence="9">
    <location>
        <begin position="216"/>
        <end position="240"/>
    </location>
</feature>
<dbReference type="GO" id="GO:0005886">
    <property type="term" value="C:plasma membrane"/>
    <property type="evidence" value="ECO:0007669"/>
    <property type="project" value="UniProtKB-SubCell"/>
</dbReference>
<evidence type="ECO:0000256" key="8">
    <source>
        <dbReference type="ARBA" id="ARBA00023303"/>
    </source>
</evidence>
<sequence>MLDVTSTQLNSTQLSHLSPAGVATALTAIASLSRDESVRDDDQVARLNHWGAYALLMMLALAAGAKQYVGDPVNCWVPAQFDEKWYNHYVNNYCWVHPLYKVPFSEPMPVEDAERWVTLTGFYRWVVVCFIFQALLFRLPRGIWHMAKWQSGINVEKIVSMTMDTALADPKTRDEKLGHVAEFMHRWASTRKRPSHTGRAFQMRNYMDSMWKRSGYFLVGLYLFVKGLYLAVSILQFQVISMFLDVNFWVFGPQVLSDTIFSSTPRISGRWLSEDAFPRMAICDFRLRQLSNVQVHSVQCVLPINIFLEKMYLVLWFFITMLAIINLYSFMSWGMDLLSARKTRHFLDKFAHVITPGKTPKNSEIRMFNSLARGYLKSDGIFLVKIIAANATDLLAADLLRQIWVRYKKYRNKQGRVPFLPEDGVDTPRDEYPMPPTLSS</sequence>
<keyword evidence="7 9" id="KW-0472">Membrane</keyword>
<name>A0A3S1AXY1_ELYCH</name>
<feature type="transmembrane region" description="Helical" evidence="9">
    <location>
        <begin position="122"/>
        <end position="139"/>
    </location>
</feature>
<dbReference type="Proteomes" id="UP000271974">
    <property type="component" value="Unassembled WGS sequence"/>
</dbReference>
<evidence type="ECO:0000313" key="11">
    <source>
        <dbReference type="EMBL" id="RUS71205.1"/>
    </source>
</evidence>
<keyword evidence="5 9" id="KW-1133">Transmembrane helix</keyword>
<comment type="subcellular location">
    <subcellularLocation>
        <location evidence="1 9">Cell membrane</location>
        <topology evidence="1 9">Multi-pass membrane protein</topology>
    </subcellularLocation>
</comment>
<dbReference type="Pfam" id="PF00876">
    <property type="entry name" value="Innexin"/>
    <property type="match status" value="1"/>
</dbReference>
<dbReference type="InterPro" id="IPR000990">
    <property type="entry name" value="Innexin"/>
</dbReference>
<accession>A0A3S1AXY1</accession>
<dbReference type="PANTHER" id="PTHR11893:SF36">
    <property type="entry name" value="INNEXIN-5"/>
    <property type="match status" value="1"/>
</dbReference>
<dbReference type="OrthoDB" id="6148330at2759"/>
<keyword evidence="4 9" id="KW-0812">Transmembrane</keyword>
<evidence type="ECO:0000256" key="1">
    <source>
        <dbReference type="ARBA" id="ARBA00004651"/>
    </source>
</evidence>
<feature type="region of interest" description="Disordered" evidence="10">
    <location>
        <begin position="421"/>
        <end position="440"/>
    </location>
</feature>
<dbReference type="PANTHER" id="PTHR11893">
    <property type="entry name" value="INNEXIN"/>
    <property type="match status" value="1"/>
</dbReference>
<feature type="transmembrane region" description="Helical" evidence="9">
    <location>
        <begin position="313"/>
        <end position="334"/>
    </location>
</feature>
<evidence type="ECO:0000256" key="4">
    <source>
        <dbReference type="ARBA" id="ARBA00022692"/>
    </source>
</evidence>
<dbReference type="PROSITE" id="PS51013">
    <property type="entry name" value="PANNEXIN"/>
    <property type="match status" value="1"/>
</dbReference>
<dbReference type="PRINTS" id="PR01262">
    <property type="entry name" value="INNEXIN"/>
</dbReference>
<evidence type="ECO:0000256" key="5">
    <source>
        <dbReference type="ARBA" id="ARBA00022989"/>
    </source>
</evidence>
<evidence type="ECO:0000256" key="10">
    <source>
        <dbReference type="SAM" id="MobiDB-lite"/>
    </source>
</evidence>
<dbReference type="EMBL" id="RQTK01001256">
    <property type="protein sequence ID" value="RUS71205.1"/>
    <property type="molecule type" value="Genomic_DNA"/>
</dbReference>
<protein>
    <recommendedName>
        <fullName evidence="9">Innexin</fullName>
    </recommendedName>
</protein>
<dbReference type="GO" id="GO:0005921">
    <property type="term" value="C:gap junction"/>
    <property type="evidence" value="ECO:0007669"/>
    <property type="project" value="UniProtKB-UniRule"/>
</dbReference>
<evidence type="ECO:0000256" key="6">
    <source>
        <dbReference type="ARBA" id="ARBA00023065"/>
    </source>
</evidence>
<comment type="similarity">
    <text evidence="9">Belongs to the pannexin family.</text>
</comment>
<dbReference type="AlphaFoldDB" id="A0A3S1AXY1"/>
<organism evidence="11 12">
    <name type="scientific">Elysia chlorotica</name>
    <name type="common">Eastern emerald elysia</name>
    <name type="synonym">Sea slug</name>
    <dbReference type="NCBI Taxonomy" id="188477"/>
    <lineage>
        <taxon>Eukaryota</taxon>
        <taxon>Metazoa</taxon>
        <taxon>Spiralia</taxon>
        <taxon>Lophotrochozoa</taxon>
        <taxon>Mollusca</taxon>
        <taxon>Gastropoda</taxon>
        <taxon>Heterobranchia</taxon>
        <taxon>Euthyneura</taxon>
        <taxon>Panpulmonata</taxon>
        <taxon>Sacoglossa</taxon>
        <taxon>Placobranchoidea</taxon>
        <taxon>Plakobranchidae</taxon>
        <taxon>Elysia</taxon>
    </lineage>
</organism>
<dbReference type="STRING" id="188477.A0A3S1AXY1"/>
<dbReference type="GO" id="GO:0034220">
    <property type="term" value="P:monoatomic ion transmembrane transport"/>
    <property type="evidence" value="ECO:0007669"/>
    <property type="project" value="UniProtKB-KW"/>
</dbReference>
<evidence type="ECO:0000256" key="2">
    <source>
        <dbReference type="ARBA" id="ARBA00022448"/>
    </source>
</evidence>
<keyword evidence="12" id="KW-1185">Reference proteome</keyword>
<keyword evidence="2 9" id="KW-0813">Transport</keyword>
<comment type="function">
    <text evidence="9">Structural component of the gap junctions.</text>
</comment>
<keyword evidence="3" id="KW-1003">Cell membrane</keyword>
<evidence type="ECO:0000256" key="7">
    <source>
        <dbReference type="ARBA" id="ARBA00023136"/>
    </source>
</evidence>
<feature type="transmembrane region" description="Helical" evidence="9">
    <location>
        <begin position="50"/>
        <end position="69"/>
    </location>
</feature>
<evidence type="ECO:0000256" key="9">
    <source>
        <dbReference type="RuleBase" id="RU010713"/>
    </source>
</evidence>
<keyword evidence="6 9" id="KW-0406">Ion transport</keyword>
<gene>
    <name evidence="9" type="primary">inx</name>
    <name evidence="11" type="ORF">EGW08_021030</name>
</gene>
<evidence type="ECO:0000256" key="3">
    <source>
        <dbReference type="ARBA" id="ARBA00022475"/>
    </source>
</evidence>
<comment type="caution">
    <text evidence="11">The sequence shown here is derived from an EMBL/GenBank/DDBJ whole genome shotgun (WGS) entry which is preliminary data.</text>
</comment>
<evidence type="ECO:0000313" key="12">
    <source>
        <dbReference type="Proteomes" id="UP000271974"/>
    </source>
</evidence>
<keyword evidence="8 9" id="KW-0407">Ion channel</keyword>